<dbReference type="RefSeq" id="WP_011992795.1">
    <property type="nucleotide sequence ID" value="NC_009715.2"/>
</dbReference>
<sequence>MKILVFFVLSILLVGCAAKPEVITKTQYQDVYIPVKCQVKMPEKPKFDKKDLGSARALAVYYRQVEILLKGCIDE</sequence>
<dbReference type="OrthoDB" id="5363270at2"/>
<evidence type="ECO:0000313" key="2">
    <source>
        <dbReference type="EMBL" id="EAU00367.1"/>
    </source>
</evidence>
<dbReference type="HOGENOM" id="CLU_193684_1_0_7"/>
<name>A7H0T2_CAMC5</name>
<dbReference type="Proteomes" id="UP000006380">
    <property type="component" value="Chromosome"/>
</dbReference>
<gene>
    <name evidence="2" type="ORF">CCV52592_0021</name>
</gene>
<dbReference type="EMBL" id="CP000767">
    <property type="protein sequence ID" value="EAU00367.1"/>
    <property type="molecule type" value="Genomic_DNA"/>
</dbReference>
<keyword evidence="3" id="KW-1185">Reference proteome</keyword>
<dbReference type="AlphaFoldDB" id="A7H0T2"/>
<evidence type="ECO:0000313" key="3">
    <source>
        <dbReference type="Proteomes" id="UP000006380"/>
    </source>
</evidence>
<evidence type="ECO:0008006" key="4">
    <source>
        <dbReference type="Google" id="ProtNLM"/>
    </source>
</evidence>
<dbReference type="PROSITE" id="PS51257">
    <property type="entry name" value="PROKAR_LIPOPROTEIN"/>
    <property type="match status" value="1"/>
</dbReference>
<feature type="signal peptide" evidence="1">
    <location>
        <begin position="1"/>
        <end position="17"/>
    </location>
</feature>
<dbReference type="KEGG" id="ccv:CCV52592_0021"/>
<organism evidence="2 3">
    <name type="scientific">Campylobacter curvus (strain 525.92)</name>
    <dbReference type="NCBI Taxonomy" id="360105"/>
    <lineage>
        <taxon>Bacteria</taxon>
        <taxon>Pseudomonadati</taxon>
        <taxon>Campylobacterota</taxon>
        <taxon>Epsilonproteobacteria</taxon>
        <taxon>Campylobacterales</taxon>
        <taxon>Campylobacteraceae</taxon>
        <taxon>Campylobacter</taxon>
    </lineage>
</organism>
<feature type="chain" id="PRO_5002709787" description="Lipoprotein" evidence="1">
    <location>
        <begin position="18"/>
        <end position="75"/>
    </location>
</feature>
<protein>
    <recommendedName>
        <fullName evidence="4">Lipoprotein</fullName>
    </recommendedName>
</protein>
<reference evidence="2" key="1">
    <citation type="submission" date="2016-07" db="EMBL/GenBank/DDBJ databases">
        <title>Comparative genomics of the Campylobacter concisus group.</title>
        <authorList>
            <person name="Miller W.G."/>
            <person name="Yee E."/>
            <person name="Chapman M.H."/>
            <person name="Huynh S."/>
            <person name="Bono J.L."/>
            <person name="On S.L.W."/>
            <person name="StLeger J."/>
            <person name="Foster G."/>
            <person name="Parker C.T."/>
        </authorList>
    </citation>
    <scope>NUCLEOTIDE SEQUENCE</scope>
    <source>
        <strain evidence="2">525.92</strain>
    </source>
</reference>
<evidence type="ECO:0000256" key="1">
    <source>
        <dbReference type="SAM" id="SignalP"/>
    </source>
</evidence>
<accession>A7H0T2</accession>
<keyword evidence="1" id="KW-0732">Signal</keyword>
<dbReference type="STRING" id="360105.CCV52592_0021"/>
<proteinExistence type="predicted"/>